<evidence type="ECO:0000256" key="1">
    <source>
        <dbReference type="ARBA" id="ARBA00008005"/>
    </source>
</evidence>
<organism evidence="4 5">
    <name type="scientific">Clostridium botulinum (strain 657 / Type Ba4)</name>
    <dbReference type="NCBI Taxonomy" id="515621"/>
    <lineage>
        <taxon>Bacteria</taxon>
        <taxon>Bacillati</taxon>
        <taxon>Bacillota</taxon>
        <taxon>Clostridia</taxon>
        <taxon>Eubacteriales</taxon>
        <taxon>Clostridiaceae</taxon>
        <taxon>Clostridium</taxon>
    </lineage>
</organism>
<dbReference type="AlphaFoldDB" id="A0A3F3A5Z7"/>
<dbReference type="InterPro" id="IPR035089">
    <property type="entry name" value="Phage_sheath_subtilisin"/>
</dbReference>
<gene>
    <name evidence="4" type="ordered locus">CLJ_B1405</name>
</gene>
<protein>
    <recommendedName>
        <fullName evidence="6">Phage tail sheath protein</fullName>
    </recommendedName>
</protein>
<evidence type="ECO:0008006" key="6">
    <source>
        <dbReference type="Google" id="ProtNLM"/>
    </source>
</evidence>
<evidence type="ECO:0000259" key="3">
    <source>
        <dbReference type="Pfam" id="PF17482"/>
    </source>
</evidence>
<reference evidence="4 5" key="1">
    <citation type="journal article" date="2007" name="PLoS ONE">
        <title>Analysis of the neurotoxin complex genes in Clostridium botulinum A1-A4 and B1 strains: BoNT/A3, /Ba4 and /B1 clusters are located within plasmids.</title>
        <authorList>
            <person name="Smith T.J."/>
            <person name="Hill K.K."/>
            <person name="Foley B.T."/>
            <person name="Detter J.C."/>
            <person name="Munk A.C."/>
            <person name="Bruce D.C."/>
            <person name="Doggett N.A."/>
            <person name="Smith L.A."/>
            <person name="Marks J.D."/>
            <person name="Xie G."/>
            <person name="Brettin T.S."/>
        </authorList>
    </citation>
    <scope>NUCLEOTIDE SEQUENCE [LARGE SCALE GENOMIC DNA]</scope>
    <source>
        <strain evidence="5">657 / Type Ba4</strain>
    </source>
</reference>
<feature type="domain" description="Tail sheath protein subtilisin-like" evidence="2">
    <location>
        <begin position="87"/>
        <end position="222"/>
    </location>
</feature>
<dbReference type="Pfam" id="PF04984">
    <property type="entry name" value="Phage_sheath_1"/>
    <property type="match status" value="1"/>
</dbReference>
<evidence type="ECO:0000259" key="2">
    <source>
        <dbReference type="Pfam" id="PF04984"/>
    </source>
</evidence>
<name>A0A3F3A5Z7_CLOB6</name>
<evidence type="ECO:0000313" key="4">
    <source>
        <dbReference type="EMBL" id="ACQ52654.1"/>
    </source>
</evidence>
<dbReference type="RefSeq" id="WP_012720715.1">
    <property type="nucleotide sequence ID" value="NC_012658.1"/>
</dbReference>
<reference evidence="5" key="2">
    <citation type="submission" date="2008-05" db="EMBL/GenBank/DDBJ databases">
        <title>Genome sequence of Clostridium botulinum Ba4 strain 657.</title>
        <authorList>
            <person name="Shrivastava S."/>
            <person name="Brown J.L."/>
            <person name="Bruce D."/>
            <person name="Detter C."/>
            <person name="Munk C."/>
            <person name="Smith L.A."/>
            <person name="Smith T.J."/>
            <person name="Sutton G."/>
            <person name="Brettin T.S."/>
        </authorList>
    </citation>
    <scope>NUCLEOTIDE SEQUENCE [LARGE SCALE GENOMIC DNA]</scope>
    <source>
        <strain evidence="5">657 / Type Ba4</strain>
    </source>
</reference>
<dbReference type="EMBL" id="CP001083">
    <property type="protein sequence ID" value="ACQ52654.1"/>
    <property type="molecule type" value="Genomic_DNA"/>
</dbReference>
<dbReference type="Gene3D" id="3.40.50.11790">
    <property type="match status" value="1"/>
</dbReference>
<dbReference type="InterPro" id="IPR020287">
    <property type="entry name" value="Tail_sheath_C"/>
</dbReference>
<feature type="domain" description="Tail sheath protein C-terminal" evidence="3">
    <location>
        <begin position="231"/>
        <end position="352"/>
    </location>
</feature>
<sequence length="353" mass="39471">MGLPEINITFKSLAKSAITRSSRGTVALILKDTGIFNIPIKITDVTKIPVGLNDNNKEQIKLALKGGYNATKEVLVFIVGLEGKAEDSFTPLLNYKWDYLAIPEIENLDKDTVATFIKSIRENKHKKVKVVLPNCKGDNQGIINFTADEIKVGDKTYETAQYCGRIAGILATTPLNISATYFVLPEVESIKAIEDENKAIDNGELILINDGEKVKIGRAVNSLTTLKDDISEEWKKIKIVDTMDLIYTDIRKTFEDDYIGKVANDLDNKMVFITTVNSYLKSLEQENLLNAGKNYTHLDMETQKLYIGSKGIDIENMKEDEIKEYNTGSKFFLGGKISILDAMEDLDFGMEVE</sequence>
<comment type="similarity">
    <text evidence="1">Belongs to the myoviridae tail sheath protein family.</text>
</comment>
<dbReference type="Proteomes" id="UP000002333">
    <property type="component" value="Chromosome"/>
</dbReference>
<accession>A0A3F3A5Z7</accession>
<evidence type="ECO:0000313" key="5">
    <source>
        <dbReference type="Proteomes" id="UP000002333"/>
    </source>
</evidence>
<dbReference type="Gene3D" id="3.30.1370.220">
    <property type="match status" value="1"/>
</dbReference>
<proteinExistence type="inferred from homology"/>
<dbReference type="KEGG" id="cbi:CLJ_B1405"/>
<dbReference type="Pfam" id="PF17482">
    <property type="entry name" value="Phage_sheath_1C"/>
    <property type="match status" value="1"/>
</dbReference>